<feature type="domain" description="D-isomer specific 2-hydroxyacid dehydrogenase NAD-binding" evidence="6">
    <location>
        <begin position="109"/>
        <end position="296"/>
    </location>
</feature>
<dbReference type="Pfam" id="PF00389">
    <property type="entry name" value="2-Hacid_dh"/>
    <property type="match status" value="1"/>
</dbReference>
<dbReference type="PROSITE" id="PS00671">
    <property type="entry name" value="D_2_HYDROXYACID_DH_3"/>
    <property type="match status" value="1"/>
</dbReference>
<evidence type="ECO:0000256" key="4">
    <source>
        <dbReference type="RuleBase" id="RU003719"/>
    </source>
</evidence>
<keyword evidence="3" id="KW-0520">NAD</keyword>
<evidence type="ECO:0000256" key="3">
    <source>
        <dbReference type="ARBA" id="ARBA00023027"/>
    </source>
</evidence>
<dbReference type="InterPro" id="IPR006139">
    <property type="entry name" value="D-isomer_2_OHA_DH_cat_dom"/>
</dbReference>
<evidence type="ECO:0000313" key="8">
    <source>
        <dbReference type="Proteomes" id="UP000324209"/>
    </source>
</evidence>
<keyword evidence="8" id="KW-1185">Reference proteome</keyword>
<dbReference type="InterPro" id="IPR029752">
    <property type="entry name" value="D-isomer_DH_CS1"/>
</dbReference>
<name>A0A5C1QMR4_9SPIO</name>
<dbReference type="Gene3D" id="3.40.50.720">
    <property type="entry name" value="NAD(P)-binding Rossmann-like Domain"/>
    <property type="match status" value="2"/>
</dbReference>
<dbReference type="PROSITE" id="PS00670">
    <property type="entry name" value="D_2_HYDROXYACID_DH_2"/>
    <property type="match status" value="1"/>
</dbReference>
<reference evidence="7 8" key="1">
    <citation type="submission" date="2019-02" db="EMBL/GenBank/DDBJ databases">
        <title>Complete Genome Sequence and Methylome Analysis of free living Spirochaetas.</title>
        <authorList>
            <person name="Fomenkov A."/>
            <person name="Dubinina G."/>
            <person name="Leshcheva N."/>
            <person name="Mikheeva N."/>
            <person name="Grabovich M."/>
            <person name="Vincze T."/>
            <person name="Roberts R.J."/>
        </authorList>
    </citation>
    <scope>NUCLEOTIDE SEQUENCE [LARGE SCALE GENOMIC DNA]</scope>
    <source>
        <strain evidence="7 8">K2</strain>
    </source>
</reference>
<dbReference type="OrthoDB" id="9805416at2"/>
<dbReference type="PROSITE" id="PS00065">
    <property type="entry name" value="D_2_HYDROXYACID_DH_1"/>
    <property type="match status" value="1"/>
</dbReference>
<dbReference type="InterPro" id="IPR058205">
    <property type="entry name" value="D-LDH-like"/>
</dbReference>
<evidence type="ECO:0000313" key="7">
    <source>
        <dbReference type="EMBL" id="QEN09385.1"/>
    </source>
</evidence>
<dbReference type="InterPro" id="IPR029753">
    <property type="entry name" value="D-isomer_DH_CS"/>
</dbReference>
<keyword evidence="2 4" id="KW-0560">Oxidoreductase</keyword>
<dbReference type="KEGG" id="ock:EXM22_15885"/>
<dbReference type="CDD" id="cd12183">
    <property type="entry name" value="LDH_like_2"/>
    <property type="match status" value="1"/>
</dbReference>
<dbReference type="Pfam" id="PF02826">
    <property type="entry name" value="2-Hacid_dh_C"/>
    <property type="match status" value="1"/>
</dbReference>
<organism evidence="7 8">
    <name type="scientific">Oceanispirochaeta crateris</name>
    <dbReference type="NCBI Taxonomy" id="2518645"/>
    <lineage>
        <taxon>Bacteria</taxon>
        <taxon>Pseudomonadati</taxon>
        <taxon>Spirochaetota</taxon>
        <taxon>Spirochaetia</taxon>
        <taxon>Spirochaetales</taxon>
        <taxon>Spirochaetaceae</taxon>
        <taxon>Oceanispirochaeta</taxon>
    </lineage>
</organism>
<dbReference type="InterPro" id="IPR036291">
    <property type="entry name" value="NAD(P)-bd_dom_sf"/>
</dbReference>
<dbReference type="GO" id="GO:0008720">
    <property type="term" value="F:D-lactate dehydrogenase (NAD+) activity"/>
    <property type="evidence" value="ECO:0007669"/>
    <property type="project" value="TreeGrafter"/>
</dbReference>
<feature type="domain" description="D-isomer specific 2-hydroxyacid dehydrogenase catalytic" evidence="5">
    <location>
        <begin position="24"/>
        <end position="327"/>
    </location>
</feature>
<dbReference type="InterPro" id="IPR006140">
    <property type="entry name" value="D-isomer_DH_NAD-bd"/>
</dbReference>
<evidence type="ECO:0000256" key="1">
    <source>
        <dbReference type="ARBA" id="ARBA00005854"/>
    </source>
</evidence>
<dbReference type="RefSeq" id="WP_149487460.1">
    <property type="nucleotide sequence ID" value="NZ_CP036150.1"/>
</dbReference>
<dbReference type="SUPFAM" id="SSF52283">
    <property type="entry name" value="Formate/glycerate dehydrogenase catalytic domain-like"/>
    <property type="match status" value="1"/>
</dbReference>
<dbReference type="Proteomes" id="UP000324209">
    <property type="component" value="Chromosome"/>
</dbReference>
<dbReference type="GO" id="GO:0051287">
    <property type="term" value="F:NAD binding"/>
    <property type="evidence" value="ECO:0007669"/>
    <property type="project" value="InterPro"/>
</dbReference>
<dbReference type="AlphaFoldDB" id="A0A5C1QMR4"/>
<evidence type="ECO:0000256" key="2">
    <source>
        <dbReference type="ARBA" id="ARBA00023002"/>
    </source>
</evidence>
<gene>
    <name evidence="7" type="ORF">EXM22_15885</name>
</gene>
<dbReference type="SUPFAM" id="SSF51735">
    <property type="entry name" value="NAD(P)-binding Rossmann-fold domains"/>
    <property type="match status" value="1"/>
</dbReference>
<protein>
    <submittedName>
        <fullName evidence="7">2-hydroxyacid dehydrogenase</fullName>
    </submittedName>
</protein>
<evidence type="ECO:0000259" key="6">
    <source>
        <dbReference type="Pfam" id="PF02826"/>
    </source>
</evidence>
<proteinExistence type="inferred from homology"/>
<sequence length="334" mass="37012">MKLAVFSTKKWVRDAFSEKKPDPINLTFFEARLDEETAPLAAGFDSVCVFVNDTVNARVIDVLAEGGVKTIALRCAGFNNIDLNRAQEKGIKVCRVPAYSPYAVAEYAMGLILTLNRKFHRAHSRVREGNFSLDGLLGFDLHGKTVGIIGTGKIGQVFMDVISGFGVRILAYDKFPSDSAKAKGAEYVDLETLYRESDIITLHCPLTHETYHLINDYAIKAMKKGVMLINTSRGPLINSNAVINGLKSGIVGYVGLDVYEEEGDLFFEDLSDQVIQDDTFVRLQTFPNVLITSHQAFFTKEAIDNIRDTTYTNLNEIEKTGSCENMVSGVIRKS</sequence>
<dbReference type="PANTHER" id="PTHR43026">
    <property type="entry name" value="2-HYDROXYACID DEHYDROGENASE HOMOLOG 1-RELATED"/>
    <property type="match status" value="1"/>
</dbReference>
<comment type="similarity">
    <text evidence="1 4">Belongs to the D-isomer specific 2-hydroxyacid dehydrogenase family.</text>
</comment>
<dbReference type="EMBL" id="CP036150">
    <property type="protein sequence ID" value="QEN09385.1"/>
    <property type="molecule type" value="Genomic_DNA"/>
</dbReference>
<accession>A0A5C1QMR4</accession>
<dbReference type="PANTHER" id="PTHR43026:SF1">
    <property type="entry name" value="2-HYDROXYACID DEHYDROGENASE HOMOLOG 1-RELATED"/>
    <property type="match status" value="1"/>
</dbReference>
<evidence type="ECO:0000259" key="5">
    <source>
        <dbReference type="Pfam" id="PF00389"/>
    </source>
</evidence>